<comment type="caution">
    <text evidence="2">The sequence shown here is derived from an EMBL/GenBank/DDBJ whole genome shotgun (WGS) entry which is preliminary data.</text>
</comment>
<reference evidence="2" key="1">
    <citation type="journal article" date="2023" name="Insect Mol. Biol.">
        <title>Genome sequencing provides insights into the evolution of gene families encoding plant cell wall-degrading enzymes in longhorned beetles.</title>
        <authorList>
            <person name="Shin N.R."/>
            <person name="Okamura Y."/>
            <person name="Kirsch R."/>
            <person name="Pauchet Y."/>
        </authorList>
    </citation>
    <scope>NUCLEOTIDE SEQUENCE</scope>
    <source>
        <strain evidence="2">MMC_N1</strain>
    </source>
</reference>
<keyword evidence="3" id="KW-1185">Reference proteome</keyword>
<sequence length="183" mass="21281">MCLRSFRGRFVQKELPFRKRVIPEKKGIKQPLTRKVEQRKKINKPTECVSESSEDEEPLSTSVKETNVKSETPKPVQKSTVESSINGYNYQVAVIKATKQLKLMGFNDDVNNELSLFTYVNNKLLLIRQMSPRVTRSGLSTKINARRQKMKKDYFTINTQCNSKTKIIKVHYYEENCIISKKK</sequence>
<dbReference type="Proteomes" id="UP001162164">
    <property type="component" value="Unassembled WGS sequence"/>
</dbReference>
<organism evidence="2 3">
    <name type="scientific">Molorchus minor</name>
    <dbReference type="NCBI Taxonomy" id="1323400"/>
    <lineage>
        <taxon>Eukaryota</taxon>
        <taxon>Metazoa</taxon>
        <taxon>Ecdysozoa</taxon>
        <taxon>Arthropoda</taxon>
        <taxon>Hexapoda</taxon>
        <taxon>Insecta</taxon>
        <taxon>Pterygota</taxon>
        <taxon>Neoptera</taxon>
        <taxon>Endopterygota</taxon>
        <taxon>Coleoptera</taxon>
        <taxon>Polyphaga</taxon>
        <taxon>Cucujiformia</taxon>
        <taxon>Chrysomeloidea</taxon>
        <taxon>Cerambycidae</taxon>
        <taxon>Lamiinae</taxon>
        <taxon>Monochamini</taxon>
        <taxon>Molorchus</taxon>
    </lineage>
</organism>
<name>A0ABQ9JBC4_9CUCU</name>
<evidence type="ECO:0000256" key="1">
    <source>
        <dbReference type="SAM" id="MobiDB-lite"/>
    </source>
</evidence>
<gene>
    <name evidence="2" type="ORF">NQ317_000489</name>
</gene>
<accession>A0ABQ9JBC4</accession>
<evidence type="ECO:0000313" key="3">
    <source>
        <dbReference type="Proteomes" id="UP001162164"/>
    </source>
</evidence>
<proteinExistence type="predicted"/>
<dbReference type="EMBL" id="JAPWTJ010000844">
    <property type="protein sequence ID" value="KAJ8975311.1"/>
    <property type="molecule type" value="Genomic_DNA"/>
</dbReference>
<protein>
    <submittedName>
        <fullName evidence="2">Uncharacterized protein</fullName>
    </submittedName>
</protein>
<evidence type="ECO:0000313" key="2">
    <source>
        <dbReference type="EMBL" id="KAJ8975311.1"/>
    </source>
</evidence>
<feature type="region of interest" description="Disordered" evidence="1">
    <location>
        <begin position="28"/>
        <end position="80"/>
    </location>
</feature>